<accession>A0A1H9S8Y2</accession>
<evidence type="ECO:0000313" key="7">
    <source>
        <dbReference type="EMBL" id="SER81460.1"/>
    </source>
</evidence>
<dbReference type="PANTHER" id="PTHR47359:SF3">
    <property type="entry name" value="NLP_P60 DOMAIN-CONTAINING PROTEIN-RELATED"/>
    <property type="match status" value="1"/>
</dbReference>
<name>A0A1H9S8Y2_9PSEU</name>
<gene>
    <name evidence="7" type="ORF">SAMN04487818_105336</name>
</gene>
<dbReference type="Proteomes" id="UP000199051">
    <property type="component" value="Unassembled WGS sequence"/>
</dbReference>
<dbReference type="GO" id="GO:0008234">
    <property type="term" value="F:cysteine-type peptidase activity"/>
    <property type="evidence" value="ECO:0007669"/>
    <property type="project" value="UniProtKB-KW"/>
</dbReference>
<evidence type="ECO:0000256" key="4">
    <source>
        <dbReference type="ARBA" id="ARBA00022807"/>
    </source>
</evidence>
<keyword evidence="4" id="KW-0788">Thiol protease</keyword>
<dbReference type="InterPro" id="IPR000064">
    <property type="entry name" value="NLP_P60_dom"/>
</dbReference>
<reference evidence="8" key="1">
    <citation type="submission" date="2016-10" db="EMBL/GenBank/DDBJ databases">
        <authorList>
            <person name="Varghese N."/>
            <person name="Submissions S."/>
        </authorList>
    </citation>
    <scope>NUCLEOTIDE SEQUENCE [LARGE SCALE GENOMIC DNA]</scope>
    <source>
        <strain evidence="8">DSM 44260</strain>
    </source>
</reference>
<evidence type="ECO:0000256" key="2">
    <source>
        <dbReference type="ARBA" id="ARBA00022670"/>
    </source>
</evidence>
<keyword evidence="3" id="KW-0378">Hydrolase</keyword>
<evidence type="ECO:0000256" key="3">
    <source>
        <dbReference type="ARBA" id="ARBA00022801"/>
    </source>
</evidence>
<dbReference type="InterPro" id="IPR051794">
    <property type="entry name" value="PG_Endopeptidase_C40"/>
</dbReference>
<keyword evidence="8" id="KW-1185">Reference proteome</keyword>
<evidence type="ECO:0000256" key="1">
    <source>
        <dbReference type="ARBA" id="ARBA00007074"/>
    </source>
</evidence>
<protein>
    <submittedName>
        <fullName evidence="7">NlpC/P60 family protein</fullName>
    </submittedName>
</protein>
<dbReference type="RefSeq" id="WP_245782352.1">
    <property type="nucleotide sequence ID" value="NZ_FOGI01000005.1"/>
</dbReference>
<dbReference type="InterPro" id="IPR038765">
    <property type="entry name" value="Papain-like_cys_pep_sf"/>
</dbReference>
<dbReference type="AlphaFoldDB" id="A0A1H9S8Y2"/>
<dbReference type="SUPFAM" id="SSF54001">
    <property type="entry name" value="Cysteine proteinases"/>
    <property type="match status" value="1"/>
</dbReference>
<dbReference type="EMBL" id="FOGI01000005">
    <property type="protein sequence ID" value="SER81460.1"/>
    <property type="molecule type" value="Genomic_DNA"/>
</dbReference>
<feature type="domain" description="NlpC/P60" evidence="6">
    <location>
        <begin position="258"/>
        <end position="373"/>
    </location>
</feature>
<evidence type="ECO:0000313" key="8">
    <source>
        <dbReference type="Proteomes" id="UP000199051"/>
    </source>
</evidence>
<dbReference type="PROSITE" id="PS51935">
    <property type="entry name" value="NLPC_P60"/>
    <property type="match status" value="1"/>
</dbReference>
<dbReference type="STRING" id="155974.SAMN04487818_105336"/>
<feature type="compositionally biased region" description="Gly residues" evidence="5">
    <location>
        <begin position="203"/>
        <end position="226"/>
    </location>
</feature>
<comment type="similarity">
    <text evidence="1">Belongs to the peptidase C40 family.</text>
</comment>
<evidence type="ECO:0000259" key="6">
    <source>
        <dbReference type="PROSITE" id="PS51935"/>
    </source>
</evidence>
<dbReference type="GO" id="GO:0006508">
    <property type="term" value="P:proteolysis"/>
    <property type="evidence" value="ECO:0007669"/>
    <property type="project" value="UniProtKB-KW"/>
</dbReference>
<sequence>MTSYVRDLLDPMVQPAATAQRHLATDDDAIDRLGQAHGAMSSTFATVDHDATRYASSLREGWTGQGSARHQQDVVAQQAAGADLSQYGADVQRAVRDASEILKVGQRVNQAQIDEFNRVAAGLLQAAAALRRAGDPAGAQQKLTELAQYASRLTGDTSTNLDTVMTQLSGVVTTLTGGGGTTSAASAPATAPPPPAAYNQQHSGGGGGGGGGGGFAGGGGGGGGGRVTKRRLPVAIPPQPGSGVAVNLPDGSTVMAPNETAARAVRAALGQLGVPYVWGGTSPGVGLDCSGLTQYAYGEGGLDIPRTSREQDIGAEVPSADQLLPGDLVCWEGHVAMYIGEGQIVEAGDPVQVGPLRTTNSGMPFVGFYRPTG</sequence>
<feature type="region of interest" description="Disordered" evidence="5">
    <location>
        <begin position="178"/>
        <end position="245"/>
    </location>
</feature>
<organism evidence="7 8">
    <name type="scientific">Actinokineospora terrae</name>
    <dbReference type="NCBI Taxonomy" id="155974"/>
    <lineage>
        <taxon>Bacteria</taxon>
        <taxon>Bacillati</taxon>
        <taxon>Actinomycetota</taxon>
        <taxon>Actinomycetes</taxon>
        <taxon>Pseudonocardiales</taxon>
        <taxon>Pseudonocardiaceae</taxon>
        <taxon>Actinokineospora</taxon>
    </lineage>
</organism>
<evidence type="ECO:0000256" key="5">
    <source>
        <dbReference type="SAM" id="MobiDB-lite"/>
    </source>
</evidence>
<keyword evidence="2" id="KW-0645">Protease</keyword>
<dbReference type="PANTHER" id="PTHR47359">
    <property type="entry name" value="PEPTIDOGLYCAN DL-ENDOPEPTIDASE CWLO"/>
    <property type="match status" value="1"/>
</dbReference>
<dbReference type="Pfam" id="PF00877">
    <property type="entry name" value="NLPC_P60"/>
    <property type="match status" value="1"/>
</dbReference>
<proteinExistence type="inferred from homology"/>
<dbReference type="Gene3D" id="3.90.1720.10">
    <property type="entry name" value="endopeptidase domain like (from Nostoc punctiforme)"/>
    <property type="match status" value="1"/>
</dbReference>